<dbReference type="KEGG" id="nsh:GXM_01661"/>
<dbReference type="Proteomes" id="UP000326678">
    <property type="component" value="Chromosome Gxm1"/>
</dbReference>
<keyword evidence="2" id="KW-1185">Reference proteome</keyword>
<evidence type="ECO:0000313" key="1">
    <source>
        <dbReference type="EMBL" id="QFS44188.1"/>
    </source>
</evidence>
<protein>
    <submittedName>
        <fullName evidence="1">Uncharacterized protein</fullName>
    </submittedName>
</protein>
<proteinExistence type="predicted"/>
<dbReference type="EMBL" id="CP045226">
    <property type="protein sequence ID" value="QFS44188.1"/>
    <property type="molecule type" value="Genomic_DNA"/>
</dbReference>
<evidence type="ECO:0000313" key="2">
    <source>
        <dbReference type="Proteomes" id="UP000326678"/>
    </source>
</evidence>
<dbReference type="AlphaFoldDB" id="A0A5P8VUV5"/>
<organism evidence="1 2">
    <name type="scientific">Nostoc sphaeroides CCNUC1</name>
    <dbReference type="NCBI Taxonomy" id="2653204"/>
    <lineage>
        <taxon>Bacteria</taxon>
        <taxon>Bacillati</taxon>
        <taxon>Cyanobacteriota</taxon>
        <taxon>Cyanophyceae</taxon>
        <taxon>Nostocales</taxon>
        <taxon>Nostocaceae</taxon>
        <taxon>Nostoc</taxon>
    </lineage>
</organism>
<reference evidence="1 2" key="1">
    <citation type="submission" date="2019-10" db="EMBL/GenBank/DDBJ databases">
        <title>Genomic and transcriptomic insights into the perfect genentic adaptation of a filamentous nitrogen-fixing cyanobacterium to rice fields.</title>
        <authorList>
            <person name="Chen Z."/>
        </authorList>
    </citation>
    <scope>NUCLEOTIDE SEQUENCE [LARGE SCALE GENOMIC DNA]</scope>
    <source>
        <strain evidence="1">CCNUC1</strain>
    </source>
</reference>
<gene>
    <name evidence="1" type="ORF">GXM_01661</name>
</gene>
<name>A0A5P8VUV5_9NOSO</name>
<sequence length="44" mass="4787">MQLDKTLCDGVPALSGGDRTLSIDDSSFRLLCPYSKFSNFTVTS</sequence>
<accession>A0A5P8VUV5</accession>